<accession>A0A3P6QBM6</accession>
<keyword evidence="1" id="KW-0175">Coiled coil</keyword>
<dbReference type="EMBL" id="UYRU01007736">
    <property type="protein sequence ID" value="VDK41390.1"/>
    <property type="molecule type" value="Genomic_DNA"/>
</dbReference>
<evidence type="ECO:0000313" key="2">
    <source>
        <dbReference type="EMBL" id="VDK41390.1"/>
    </source>
</evidence>
<organism evidence="2 3">
    <name type="scientific">Dibothriocephalus latus</name>
    <name type="common">Fish tapeworm</name>
    <name type="synonym">Diphyllobothrium latum</name>
    <dbReference type="NCBI Taxonomy" id="60516"/>
    <lineage>
        <taxon>Eukaryota</taxon>
        <taxon>Metazoa</taxon>
        <taxon>Spiralia</taxon>
        <taxon>Lophotrochozoa</taxon>
        <taxon>Platyhelminthes</taxon>
        <taxon>Cestoda</taxon>
        <taxon>Eucestoda</taxon>
        <taxon>Diphyllobothriidea</taxon>
        <taxon>Diphyllobothriidae</taxon>
        <taxon>Dibothriocephalus</taxon>
    </lineage>
</organism>
<dbReference type="AlphaFoldDB" id="A0A3P6QBM6"/>
<keyword evidence="3" id="KW-1185">Reference proteome</keyword>
<evidence type="ECO:0000313" key="3">
    <source>
        <dbReference type="Proteomes" id="UP000281553"/>
    </source>
</evidence>
<sequence length="141" mass="16069">MSNVDLVLHRMWPKRIQADAAILHQLMKPHGPQKGAFEKATKFIGPPTATATEYVRRDEGNFEEIARQAEEVAANKEADYERRAEEANILLNQEENIWVSCCWCFWYSLPSLPAPPTPFSSAQPYGYRALKSTQAPNEHRP</sequence>
<dbReference type="Proteomes" id="UP000281553">
    <property type="component" value="Unassembled WGS sequence"/>
</dbReference>
<proteinExistence type="predicted"/>
<reference evidence="2 3" key="1">
    <citation type="submission" date="2018-11" db="EMBL/GenBank/DDBJ databases">
        <authorList>
            <consortium name="Pathogen Informatics"/>
        </authorList>
    </citation>
    <scope>NUCLEOTIDE SEQUENCE [LARGE SCALE GENOMIC DNA]</scope>
</reference>
<evidence type="ECO:0000256" key="1">
    <source>
        <dbReference type="SAM" id="Coils"/>
    </source>
</evidence>
<gene>
    <name evidence="2" type="ORF">DILT_LOCUS1234</name>
</gene>
<protein>
    <submittedName>
        <fullName evidence="2">Uncharacterized protein</fullName>
    </submittedName>
</protein>
<feature type="coiled-coil region" evidence="1">
    <location>
        <begin position="66"/>
        <end position="97"/>
    </location>
</feature>
<dbReference type="OrthoDB" id="10470089at2759"/>
<name>A0A3P6QBM6_DIBLA</name>